<feature type="binding site" evidence="2">
    <location>
        <position position="192"/>
    </location>
    <ligand>
        <name>Mg(2+)</name>
        <dbReference type="ChEBI" id="CHEBI:18420"/>
        <label>3</label>
    </ligand>
</feature>
<keyword evidence="2" id="KW-0479">Metal-binding</keyword>
<feature type="binding site" evidence="2">
    <location>
        <position position="31"/>
    </location>
    <ligand>
        <name>Mg(2+)</name>
        <dbReference type="ChEBI" id="CHEBI:18420"/>
        <label>2</label>
    </ligand>
</feature>
<feature type="binding site" evidence="2">
    <location>
        <position position="19"/>
    </location>
    <ligand>
        <name>Mg(2+)</name>
        <dbReference type="ChEBI" id="CHEBI:18420"/>
        <label>4</label>
    </ligand>
</feature>
<dbReference type="PANTHER" id="PTHR30270">
    <property type="entry name" value="THIAMINE-MONOPHOSPHATE KINASE"/>
    <property type="match status" value="1"/>
</dbReference>
<dbReference type="NCBIfam" id="NF004354">
    <property type="entry name" value="PRK05731.2-3"/>
    <property type="match status" value="1"/>
</dbReference>
<evidence type="ECO:0000259" key="3">
    <source>
        <dbReference type="Pfam" id="PF00586"/>
    </source>
</evidence>
<comment type="pathway">
    <text evidence="2">Cofactor biosynthesis; thiamine diphosphate biosynthesis; thiamine diphosphate from thiamine phosphate: step 1/1.</text>
</comment>
<dbReference type="GO" id="GO:0000287">
    <property type="term" value="F:magnesium ion binding"/>
    <property type="evidence" value="ECO:0007669"/>
    <property type="project" value="UniProtKB-UniRule"/>
</dbReference>
<feature type="binding site" evidence="2">
    <location>
        <position position="29"/>
    </location>
    <ligand>
        <name>Mg(2+)</name>
        <dbReference type="ChEBI" id="CHEBI:18420"/>
        <label>4</label>
    </ligand>
</feature>
<keyword evidence="2 4" id="KW-0808">Transferase</keyword>
<comment type="caution">
    <text evidence="4">The sequence shown here is derived from an EMBL/GenBank/DDBJ whole genome shotgun (WGS) entry which is preliminary data.</text>
</comment>
<feature type="domain" description="PurM-like N-terminal" evidence="3">
    <location>
        <begin position="17"/>
        <end position="122"/>
    </location>
</feature>
<protein>
    <recommendedName>
        <fullName evidence="2">Thiamine-monophosphate kinase</fullName>
        <shortName evidence="2">TMP kinase</shortName>
        <shortName evidence="2">Thiamine-phosphate kinase</shortName>
        <ecNumber evidence="2">2.7.4.16</ecNumber>
    </recommendedName>
</protein>
<keyword evidence="2 4" id="KW-0418">Kinase</keyword>
<name>A0A0S4SCV4_CAMHY</name>
<keyword evidence="1 2" id="KW-0784">Thiamine biosynthesis</keyword>
<dbReference type="EC" id="2.7.4.16" evidence="2"/>
<dbReference type="GO" id="GO:0009030">
    <property type="term" value="F:thiamine-phosphate kinase activity"/>
    <property type="evidence" value="ECO:0007669"/>
    <property type="project" value="UniProtKB-UniRule"/>
</dbReference>
<dbReference type="PANTHER" id="PTHR30270:SF0">
    <property type="entry name" value="THIAMINE-MONOPHOSPHATE KINASE"/>
    <property type="match status" value="1"/>
</dbReference>
<keyword evidence="2" id="KW-0460">Magnesium</keyword>
<dbReference type="SUPFAM" id="SSF56042">
    <property type="entry name" value="PurM C-terminal domain-like"/>
    <property type="match status" value="1"/>
</dbReference>
<dbReference type="Proteomes" id="UP000052237">
    <property type="component" value="Unassembled WGS sequence"/>
</dbReference>
<dbReference type="GO" id="GO:0009228">
    <property type="term" value="P:thiamine biosynthetic process"/>
    <property type="evidence" value="ECO:0007669"/>
    <property type="project" value="UniProtKB-KW"/>
</dbReference>
<dbReference type="CDD" id="cd02194">
    <property type="entry name" value="ThiL"/>
    <property type="match status" value="1"/>
</dbReference>
<dbReference type="InterPro" id="IPR036676">
    <property type="entry name" value="PurM-like_C_sf"/>
</dbReference>
<reference evidence="4 5" key="1">
    <citation type="submission" date="2015-11" db="EMBL/GenBank/DDBJ databases">
        <authorList>
            <consortium name="Pathogen Informatics"/>
        </authorList>
    </citation>
    <scope>NUCLEOTIDE SEQUENCE [LARGE SCALE GENOMIC DNA]</scope>
    <source>
        <strain evidence="4 5">006A-0059</strain>
    </source>
</reference>
<evidence type="ECO:0000313" key="4">
    <source>
        <dbReference type="EMBL" id="CUU84194.1"/>
    </source>
</evidence>
<feature type="binding site" evidence="2">
    <location>
        <position position="19"/>
    </location>
    <ligand>
        <name>Mg(2+)</name>
        <dbReference type="ChEBI" id="CHEBI:18420"/>
        <label>3</label>
    </ligand>
</feature>
<comment type="function">
    <text evidence="2">Catalyzes the ATP-dependent phosphorylation of thiamine-monophosphate (TMP) to form thiamine-pyrophosphate (TPP), the active form of vitamin B1.</text>
</comment>
<accession>A0A0S4SCV4</accession>
<keyword evidence="2" id="KW-0547">Nucleotide-binding</keyword>
<feature type="binding site" evidence="2">
    <location>
        <position position="225"/>
    </location>
    <ligand>
        <name>substrate</name>
    </ligand>
</feature>
<comment type="similarity">
    <text evidence="2">Belongs to the thiamine-monophosphate kinase family.</text>
</comment>
<dbReference type="HAMAP" id="MF_02128">
    <property type="entry name" value="TMP_kinase"/>
    <property type="match status" value="1"/>
</dbReference>
<feature type="binding site" evidence="2">
    <location>
        <position position="194"/>
    </location>
    <ligand>
        <name>ATP</name>
        <dbReference type="ChEBI" id="CHEBI:30616"/>
    </ligand>
</feature>
<evidence type="ECO:0000313" key="5">
    <source>
        <dbReference type="Proteomes" id="UP000052237"/>
    </source>
</evidence>
<feature type="binding site" evidence="2">
    <location>
        <position position="133"/>
    </location>
    <ligand>
        <name>ATP</name>
        <dbReference type="ChEBI" id="CHEBI:30616"/>
    </ligand>
</feature>
<keyword evidence="5" id="KW-1185">Reference proteome</keyword>
<dbReference type="SUPFAM" id="SSF55326">
    <property type="entry name" value="PurM N-terminal domain-like"/>
    <property type="match status" value="1"/>
</dbReference>
<dbReference type="UniPathway" id="UPA00060">
    <property type="reaction ID" value="UER00142"/>
</dbReference>
<comment type="miscellaneous">
    <text evidence="2">Reaction mechanism of ThiL seems to utilize a direct, inline transfer of the gamma-phosphate of ATP to TMP rather than a phosphorylated enzyme intermediate.</text>
</comment>
<sequence>MDKEQNIIDIFTNKFIGDDGAVIGKMVLSKDMFVENTHFKRGWLSAFEIGQKAMLVNLSDAVAMNAAPRFALLGLGIPSNLKNSYILELCKGIKHTAEKYGVKIIGGDTVKSSEITISLSIISYLQNTKEVSRNGAALGDLVCYTGSLGGSLKGLKTLLNGGHISSKSKFKTPILRDKFMKHSAKFMKCAMDISDGLASDLPKICSKFRVKFYKNISKLQWLSGEEYELLFCVSPHNLKRVQNEAKRCRVKLNILGKIIKGKQKTHGKFTHF</sequence>
<dbReference type="RefSeq" id="WP_059430593.1">
    <property type="nucleotide sequence ID" value="NZ_CP040464.1"/>
</dbReference>
<evidence type="ECO:0000256" key="1">
    <source>
        <dbReference type="ARBA" id="ARBA00022977"/>
    </source>
</evidence>
<dbReference type="GO" id="GO:0005524">
    <property type="term" value="F:ATP binding"/>
    <property type="evidence" value="ECO:0007669"/>
    <property type="project" value="UniProtKB-UniRule"/>
</dbReference>
<dbReference type="AlphaFoldDB" id="A0A0S4SCV4"/>
<comment type="catalytic activity">
    <reaction evidence="2">
        <text>thiamine phosphate + ATP = thiamine diphosphate + ADP</text>
        <dbReference type="Rhea" id="RHEA:15913"/>
        <dbReference type="ChEBI" id="CHEBI:30616"/>
        <dbReference type="ChEBI" id="CHEBI:37575"/>
        <dbReference type="ChEBI" id="CHEBI:58937"/>
        <dbReference type="ChEBI" id="CHEBI:456216"/>
        <dbReference type="EC" id="2.7.4.16"/>
    </reaction>
</comment>
<proteinExistence type="inferred from homology"/>
<comment type="caution">
    <text evidence="2">Lacks conserved residue(s) required for the propagation of feature annotation.</text>
</comment>
<dbReference type="InterPro" id="IPR006283">
    <property type="entry name" value="ThiL-like"/>
</dbReference>
<feature type="binding site" evidence="2">
    <location>
        <position position="60"/>
    </location>
    <ligand>
        <name>Mg(2+)</name>
        <dbReference type="ChEBI" id="CHEBI:18420"/>
        <label>2</label>
    </ligand>
</feature>
<feature type="binding site" evidence="2">
    <location>
        <position position="60"/>
    </location>
    <ligand>
        <name>Mg(2+)</name>
        <dbReference type="ChEBI" id="CHEBI:18420"/>
        <label>3</label>
    </ligand>
</feature>
<feature type="binding site" evidence="2">
    <location>
        <position position="60"/>
    </location>
    <ligand>
        <name>Mg(2+)</name>
        <dbReference type="ChEBI" id="CHEBI:18420"/>
        <label>4</label>
    </ligand>
</feature>
<dbReference type="Gene3D" id="3.30.1330.10">
    <property type="entry name" value="PurM-like, N-terminal domain"/>
    <property type="match status" value="1"/>
</dbReference>
<evidence type="ECO:0000256" key="2">
    <source>
        <dbReference type="HAMAP-Rule" id="MF_02128"/>
    </source>
</evidence>
<dbReference type="Gene3D" id="3.90.650.10">
    <property type="entry name" value="PurM-like C-terminal domain"/>
    <property type="match status" value="1"/>
</dbReference>
<gene>
    <name evidence="2 4" type="primary">thiL</name>
    <name evidence="4" type="ORF">ERS686654_01501</name>
</gene>
<organism evidence="4 5">
    <name type="scientific">Campylobacter hyointestinalis subsp. hyointestinalis</name>
    <dbReference type="NCBI Taxonomy" id="91352"/>
    <lineage>
        <taxon>Bacteria</taxon>
        <taxon>Pseudomonadati</taxon>
        <taxon>Campylobacterota</taxon>
        <taxon>Epsilonproteobacteria</taxon>
        <taxon>Campylobacterales</taxon>
        <taxon>Campylobacteraceae</taxon>
        <taxon>Campylobacter</taxon>
    </lineage>
</organism>
<feature type="binding site" evidence="2">
    <location>
        <position position="31"/>
    </location>
    <ligand>
        <name>Mg(2+)</name>
        <dbReference type="ChEBI" id="CHEBI:18420"/>
        <label>1</label>
    </ligand>
</feature>
<feature type="binding site" evidence="2">
    <location>
        <position position="38"/>
    </location>
    <ligand>
        <name>substrate</name>
    </ligand>
</feature>
<dbReference type="Pfam" id="PF00586">
    <property type="entry name" value="AIRS"/>
    <property type="match status" value="1"/>
</dbReference>
<dbReference type="InterPro" id="IPR016188">
    <property type="entry name" value="PurM-like_N"/>
</dbReference>
<dbReference type="EMBL" id="FAVB01000003">
    <property type="protein sequence ID" value="CUU84194.1"/>
    <property type="molecule type" value="Genomic_DNA"/>
</dbReference>
<feature type="binding site" evidence="2">
    <location>
        <position position="269"/>
    </location>
    <ligand>
        <name>substrate</name>
    </ligand>
</feature>
<dbReference type="NCBIfam" id="TIGR01379">
    <property type="entry name" value="thiL"/>
    <property type="match status" value="1"/>
</dbReference>
<feature type="binding site" evidence="2">
    <location>
        <begin position="107"/>
        <end position="108"/>
    </location>
    <ligand>
        <name>ATP</name>
        <dbReference type="ChEBI" id="CHEBI:30616"/>
    </ligand>
</feature>
<keyword evidence="2" id="KW-0067">ATP-binding</keyword>
<dbReference type="InterPro" id="IPR036921">
    <property type="entry name" value="PurM-like_N_sf"/>
</dbReference>
<dbReference type="GO" id="GO:0009229">
    <property type="term" value="P:thiamine diphosphate biosynthetic process"/>
    <property type="evidence" value="ECO:0007669"/>
    <property type="project" value="UniProtKB-UniRule"/>
</dbReference>
<feature type="binding site" evidence="2">
    <location>
        <position position="195"/>
    </location>
    <ligand>
        <name>Mg(2+)</name>
        <dbReference type="ChEBI" id="CHEBI:18420"/>
        <label>5</label>
    </ligand>
</feature>
<feature type="binding site" evidence="2">
    <location>
        <position position="108"/>
    </location>
    <ligand>
        <name>Mg(2+)</name>
        <dbReference type="ChEBI" id="CHEBI:18420"/>
        <label>1</label>
    </ligand>
</feature>